<proteinExistence type="predicted"/>
<name>A0A1I4CMT8_9RHOB</name>
<evidence type="ECO:0000313" key="2">
    <source>
        <dbReference type="Proteomes" id="UP000199550"/>
    </source>
</evidence>
<protein>
    <recommendedName>
        <fullName evidence="3">Lipoprotein</fullName>
    </recommendedName>
</protein>
<keyword evidence="2" id="KW-1185">Reference proteome</keyword>
<organism evidence="1 2">
    <name type="scientific">Loktanella salsilacus</name>
    <dbReference type="NCBI Taxonomy" id="195913"/>
    <lineage>
        <taxon>Bacteria</taxon>
        <taxon>Pseudomonadati</taxon>
        <taxon>Pseudomonadota</taxon>
        <taxon>Alphaproteobacteria</taxon>
        <taxon>Rhodobacterales</taxon>
        <taxon>Roseobacteraceae</taxon>
        <taxon>Loktanella</taxon>
    </lineage>
</organism>
<dbReference type="Proteomes" id="UP000199550">
    <property type="component" value="Unassembled WGS sequence"/>
</dbReference>
<evidence type="ECO:0000313" key="1">
    <source>
        <dbReference type="EMBL" id="SFK81970.1"/>
    </source>
</evidence>
<sequence>MRLTLILMLALAGCAASNQLPEDFDPTYTF</sequence>
<gene>
    <name evidence="1" type="ORF">SAMN04488004_102234</name>
</gene>
<dbReference type="EMBL" id="FOTF01000002">
    <property type="protein sequence ID" value="SFK81970.1"/>
    <property type="molecule type" value="Genomic_DNA"/>
</dbReference>
<dbReference type="AlphaFoldDB" id="A0A1I4CMT8"/>
<reference evidence="1 2" key="1">
    <citation type="submission" date="2016-10" db="EMBL/GenBank/DDBJ databases">
        <authorList>
            <person name="de Groot N.N."/>
        </authorList>
    </citation>
    <scope>NUCLEOTIDE SEQUENCE [LARGE SCALE GENOMIC DNA]</scope>
    <source>
        <strain evidence="1 2">DSM 16199</strain>
    </source>
</reference>
<evidence type="ECO:0008006" key="3">
    <source>
        <dbReference type="Google" id="ProtNLM"/>
    </source>
</evidence>
<accession>A0A1I4CMT8</accession>